<comment type="caution">
    <text evidence="2">The sequence shown here is derived from an EMBL/GenBank/DDBJ whole genome shotgun (WGS) entry which is preliminary data.</text>
</comment>
<dbReference type="PANTHER" id="PTHR31126:SF1">
    <property type="entry name" value="TYROSINE SPECIFIC PROTEIN PHOSPHATASES DOMAIN-CONTAINING PROTEIN"/>
    <property type="match status" value="1"/>
</dbReference>
<dbReference type="EMBL" id="MU853412">
    <property type="protein sequence ID" value="KAK4133480.1"/>
    <property type="molecule type" value="Genomic_DNA"/>
</dbReference>
<dbReference type="InterPro" id="IPR026893">
    <property type="entry name" value="Tyr/Ser_Pase_IphP-type"/>
</dbReference>
<feature type="domain" description="Tyrosine specific protein phosphatases" evidence="1">
    <location>
        <begin position="149"/>
        <end position="215"/>
    </location>
</feature>
<dbReference type="PROSITE" id="PS50056">
    <property type="entry name" value="TYR_PHOSPHATASE_2"/>
    <property type="match status" value="1"/>
</dbReference>
<name>A0AAN6UIQ3_9PEZI</name>
<dbReference type="InterPro" id="IPR000387">
    <property type="entry name" value="Tyr_Pase_dom"/>
</dbReference>
<dbReference type="PANTHER" id="PTHR31126">
    <property type="entry name" value="TYROSINE-PROTEIN PHOSPHATASE"/>
    <property type="match status" value="1"/>
</dbReference>
<dbReference type="Gene3D" id="3.90.190.10">
    <property type="entry name" value="Protein tyrosine phosphatase superfamily"/>
    <property type="match status" value="1"/>
</dbReference>
<proteinExistence type="predicted"/>
<dbReference type="FunFam" id="3.90.190.10:FF:000123">
    <property type="entry name" value="Similar to protein tyrosine/serine phosphatase"/>
    <property type="match status" value="1"/>
</dbReference>
<evidence type="ECO:0000313" key="2">
    <source>
        <dbReference type="EMBL" id="KAK4133480.1"/>
    </source>
</evidence>
<dbReference type="PROSITE" id="PS00383">
    <property type="entry name" value="TYR_PHOSPHATASE_1"/>
    <property type="match status" value="1"/>
</dbReference>
<organism evidence="2 3">
    <name type="scientific">Trichocladium antarcticum</name>
    <dbReference type="NCBI Taxonomy" id="1450529"/>
    <lineage>
        <taxon>Eukaryota</taxon>
        <taxon>Fungi</taxon>
        <taxon>Dikarya</taxon>
        <taxon>Ascomycota</taxon>
        <taxon>Pezizomycotina</taxon>
        <taxon>Sordariomycetes</taxon>
        <taxon>Sordariomycetidae</taxon>
        <taxon>Sordariales</taxon>
        <taxon>Chaetomiaceae</taxon>
        <taxon>Trichocladium</taxon>
    </lineage>
</organism>
<accession>A0AAN6UIQ3</accession>
<reference evidence="2" key="1">
    <citation type="journal article" date="2023" name="Mol. Phylogenet. Evol.">
        <title>Genome-scale phylogeny and comparative genomics of the fungal order Sordariales.</title>
        <authorList>
            <person name="Hensen N."/>
            <person name="Bonometti L."/>
            <person name="Westerberg I."/>
            <person name="Brannstrom I.O."/>
            <person name="Guillou S."/>
            <person name="Cros-Aarteil S."/>
            <person name="Calhoun S."/>
            <person name="Haridas S."/>
            <person name="Kuo A."/>
            <person name="Mondo S."/>
            <person name="Pangilinan J."/>
            <person name="Riley R."/>
            <person name="LaButti K."/>
            <person name="Andreopoulos B."/>
            <person name="Lipzen A."/>
            <person name="Chen C."/>
            <person name="Yan M."/>
            <person name="Daum C."/>
            <person name="Ng V."/>
            <person name="Clum A."/>
            <person name="Steindorff A."/>
            <person name="Ohm R.A."/>
            <person name="Martin F."/>
            <person name="Silar P."/>
            <person name="Natvig D.O."/>
            <person name="Lalanne C."/>
            <person name="Gautier V."/>
            <person name="Ament-Velasquez S.L."/>
            <person name="Kruys A."/>
            <person name="Hutchinson M.I."/>
            <person name="Powell A.J."/>
            <person name="Barry K."/>
            <person name="Miller A.N."/>
            <person name="Grigoriev I.V."/>
            <person name="Debuchy R."/>
            <person name="Gladieux P."/>
            <person name="Hiltunen Thoren M."/>
            <person name="Johannesson H."/>
        </authorList>
    </citation>
    <scope>NUCLEOTIDE SEQUENCE</scope>
    <source>
        <strain evidence="2">CBS 123565</strain>
    </source>
</reference>
<dbReference type="Proteomes" id="UP001304895">
    <property type="component" value="Unassembled WGS sequence"/>
</dbReference>
<dbReference type="Pfam" id="PF13350">
    <property type="entry name" value="Y_phosphatase3"/>
    <property type="match status" value="1"/>
</dbReference>
<reference evidence="2" key="2">
    <citation type="submission" date="2023-05" db="EMBL/GenBank/DDBJ databases">
        <authorList>
            <consortium name="Lawrence Berkeley National Laboratory"/>
            <person name="Steindorff A."/>
            <person name="Hensen N."/>
            <person name="Bonometti L."/>
            <person name="Westerberg I."/>
            <person name="Brannstrom I.O."/>
            <person name="Guillou S."/>
            <person name="Cros-Aarteil S."/>
            <person name="Calhoun S."/>
            <person name="Haridas S."/>
            <person name="Kuo A."/>
            <person name="Mondo S."/>
            <person name="Pangilinan J."/>
            <person name="Riley R."/>
            <person name="Labutti K."/>
            <person name="Andreopoulos B."/>
            <person name="Lipzen A."/>
            <person name="Chen C."/>
            <person name="Yanf M."/>
            <person name="Daum C."/>
            <person name="Ng V."/>
            <person name="Clum A."/>
            <person name="Ohm R."/>
            <person name="Martin F."/>
            <person name="Silar P."/>
            <person name="Natvig D."/>
            <person name="Lalanne C."/>
            <person name="Gautier V."/>
            <person name="Ament-Velasquez S.L."/>
            <person name="Kruys A."/>
            <person name="Hutchinson M.I."/>
            <person name="Powell A.J."/>
            <person name="Barry K."/>
            <person name="Miller A.N."/>
            <person name="Grigoriev I.V."/>
            <person name="Debuchy R."/>
            <person name="Gladieux P."/>
            <person name="Thoren M.H."/>
            <person name="Johannesson H."/>
        </authorList>
    </citation>
    <scope>NUCLEOTIDE SEQUENCE</scope>
    <source>
        <strain evidence="2">CBS 123565</strain>
    </source>
</reference>
<dbReference type="SUPFAM" id="SSF52799">
    <property type="entry name" value="(Phosphotyrosine protein) phosphatases II"/>
    <property type="match status" value="1"/>
</dbReference>
<gene>
    <name evidence="2" type="ORF">BT67DRAFT_442922</name>
</gene>
<protein>
    <recommendedName>
        <fullName evidence="1">Tyrosine specific protein phosphatases domain-containing protein</fullName>
    </recommendedName>
</protein>
<evidence type="ECO:0000313" key="3">
    <source>
        <dbReference type="Proteomes" id="UP001304895"/>
    </source>
</evidence>
<dbReference type="InterPro" id="IPR029021">
    <property type="entry name" value="Prot-tyrosine_phosphatase-like"/>
</dbReference>
<evidence type="ECO:0000259" key="1">
    <source>
        <dbReference type="PROSITE" id="PS50056"/>
    </source>
</evidence>
<dbReference type="GO" id="GO:0004721">
    <property type="term" value="F:phosphoprotein phosphatase activity"/>
    <property type="evidence" value="ECO:0007669"/>
    <property type="project" value="InterPro"/>
</dbReference>
<sequence>MVANLDQAAAPTPLPSPPFIHAPGLVNLRDAGGYAITSQPGKAVRRGVLFRSADPTRLEDDGVAILQGLGITHIYDLRSTVELAKASSGRPPRAWDGAVRVFSPVFLDEDYSPQALAQRFGDYSDGPGGFVRAYDTILRAAAEPSHPYAPFRTILEHLASPAAPSPLLVHCTAGKDRTGILVALVLALCHLDDETIAHEYSLTDLGLAPRKEEIVQHLIQGGALFGDRARAERMVSAEKENMLRTLDMLRERYGSVEQYVVGQLGVSQANVEQIRNNLIVDLAEGEKALDWRGHAIPAQL</sequence>
<dbReference type="InterPro" id="IPR016130">
    <property type="entry name" value="Tyr_Pase_AS"/>
</dbReference>
<dbReference type="AlphaFoldDB" id="A0AAN6UIQ3"/>
<keyword evidence="3" id="KW-1185">Reference proteome</keyword>